<keyword evidence="4" id="KW-1185">Reference proteome</keyword>
<dbReference type="EMBL" id="JAAGPU010000002">
    <property type="protein sequence ID" value="NEU03785.1"/>
    <property type="molecule type" value="Genomic_DNA"/>
</dbReference>
<keyword evidence="1" id="KW-0472">Membrane</keyword>
<comment type="caution">
    <text evidence="3">The sequence shown here is derived from an EMBL/GenBank/DDBJ whole genome shotgun (WGS) entry which is preliminary data.</text>
</comment>
<feature type="domain" description="DUF58" evidence="2">
    <location>
        <begin position="202"/>
        <end position="270"/>
    </location>
</feature>
<dbReference type="InterPro" id="IPR002881">
    <property type="entry name" value="DUF58"/>
</dbReference>
<proteinExistence type="predicted"/>
<evidence type="ECO:0000313" key="3">
    <source>
        <dbReference type="EMBL" id="NEU03785.1"/>
    </source>
</evidence>
<dbReference type="PANTHER" id="PTHR34351">
    <property type="entry name" value="SLR1927 PROTEIN-RELATED"/>
    <property type="match status" value="1"/>
</dbReference>
<accession>A0A6M0GZ76</accession>
<gene>
    <name evidence="3" type="ORF">G3M99_02715</name>
</gene>
<evidence type="ECO:0000259" key="2">
    <source>
        <dbReference type="Pfam" id="PF01882"/>
    </source>
</evidence>
<name>A0A6M0GZ76_9CLOT</name>
<dbReference type="Pfam" id="PF01882">
    <property type="entry name" value="DUF58"/>
    <property type="match status" value="1"/>
</dbReference>
<dbReference type="Proteomes" id="UP000481872">
    <property type="component" value="Unassembled WGS sequence"/>
</dbReference>
<reference evidence="3 4" key="1">
    <citation type="submission" date="2020-02" db="EMBL/GenBank/DDBJ databases">
        <title>Genome assembly of a novel Clostridium senegalense strain.</title>
        <authorList>
            <person name="Gupta T.B."/>
            <person name="Jauregui R."/>
            <person name="Maclean P."/>
            <person name="Nawarathana A."/>
            <person name="Brightwell G."/>
        </authorList>
    </citation>
    <scope>NUCLEOTIDE SEQUENCE [LARGE SCALE GENOMIC DNA]</scope>
    <source>
        <strain evidence="3 4">AGRFS4</strain>
    </source>
</reference>
<dbReference type="AlphaFoldDB" id="A0A6M0GZ76"/>
<sequence length="394" mass="46650">MIKFKKKYLIFLIISFVFAKVFGGNLPYGIFYTIIVIGILALIYIPISIKNIDVLFKVDDEKNGEWNKKGLLCVGDRFIANLVVENNNFLSIPYIKINNSMFSKIIKNYNGDLIYLKSGERYWLKKEMLFQKRGIYDFGTTIIKVNDWFNIIMIKKEKKHVENVIIYPKIYNISNFTVEFNNRLESLSKRIINVKERDIVRDVREYRVGDNVKNIHWKLSAKQNRLYVKNYEKMAGKKVNIIVNMEKIRDCHTYNEKDEELMIDITSSLINDFLKKEIKSKINIKNFQNKSLNIYNYDDFQGLLEYFLRNYSNGEGEFGRFVEKNIKNEMNKSSNIVVTMCISEELKNVLINMTNLGYSITLLHCNKNLYENKFIKELENFNIKCFNLKHIIIN</sequence>
<feature type="transmembrane region" description="Helical" evidence="1">
    <location>
        <begin position="29"/>
        <end position="47"/>
    </location>
</feature>
<protein>
    <submittedName>
        <fullName evidence="3">DUF58 domain-containing protein</fullName>
    </submittedName>
</protein>
<organism evidence="3 4">
    <name type="scientific">Clostridium senegalense</name>
    <dbReference type="NCBI Taxonomy" id="1465809"/>
    <lineage>
        <taxon>Bacteria</taxon>
        <taxon>Bacillati</taxon>
        <taxon>Bacillota</taxon>
        <taxon>Clostridia</taxon>
        <taxon>Eubacteriales</taxon>
        <taxon>Clostridiaceae</taxon>
        <taxon>Clostridium</taxon>
    </lineage>
</organism>
<keyword evidence="1" id="KW-0812">Transmembrane</keyword>
<dbReference type="RefSeq" id="WP_199869115.1">
    <property type="nucleotide sequence ID" value="NZ_JAAGPU010000002.1"/>
</dbReference>
<evidence type="ECO:0000256" key="1">
    <source>
        <dbReference type="SAM" id="Phobius"/>
    </source>
</evidence>
<keyword evidence="1" id="KW-1133">Transmembrane helix</keyword>
<evidence type="ECO:0000313" key="4">
    <source>
        <dbReference type="Proteomes" id="UP000481872"/>
    </source>
</evidence>
<dbReference type="PANTHER" id="PTHR34351:SF2">
    <property type="entry name" value="DUF58 DOMAIN-CONTAINING PROTEIN"/>
    <property type="match status" value="1"/>
</dbReference>